<keyword evidence="6 9" id="KW-0733">Signal recognition particle</keyword>
<keyword evidence="5 9" id="KW-0342">GTP-binding</keyword>
<dbReference type="EC" id="3.6.5.4" evidence="9"/>
<keyword evidence="2 9" id="KW-0547">Nucleotide-binding</keyword>
<feature type="binding site" evidence="9">
    <location>
        <begin position="248"/>
        <end position="251"/>
    </location>
    <ligand>
        <name>GTP</name>
        <dbReference type="ChEBI" id="CHEBI:37565"/>
    </ligand>
</feature>
<reference evidence="11" key="1">
    <citation type="submission" date="2020-10" db="EMBL/GenBank/DDBJ databases">
        <title>Connecting structure to function with the recovery of over 1000 high-quality activated sludge metagenome-assembled genomes encoding full-length rRNA genes using long-read sequencing.</title>
        <authorList>
            <person name="Singleton C.M."/>
            <person name="Petriglieri F."/>
            <person name="Kristensen J.M."/>
            <person name="Kirkegaard R.H."/>
            <person name="Michaelsen T.Y."/>
            <person name="Andersen M.H."/>
            <person name="Karst S.M."/>
            <person name="Dueholm M.S."/>
            <person name="Nielsen P.H."/>
            <person name="Albertsen M."/>
        </authorList>
    </citation>
    <scope>NUCLEOTIDE SEQUENCE</scope>
    <source>
        <strain evidence="11">Skiv_18-Q3-R9-52_MAXAC.067</strain>
    </source>
</reference>
<accession>A0A9D7SFD8</accession>
<dbReference type="SUPFAM" id="SSF52540">
    <property type="entry name" value="P-loop containing nucleoside triphosphate hydrolases"/>
    <property type="match status" value="1"/>
</dbReference>
<dbReference type="CDD" id="cd18539">
    <property type="entry name" value="SRP_G"/>
    <property type="match status" value="1"/>
</dbReference>
<evidence type="ECO:0000313" key="11">
    <source>
        <dbReference type="EMBL" id="MBK9795509.1"/>
    </source>
</evidence>
<dbReference type="PROSITE" id="PS00300">
    <property type="entry name" value="SRP54"/>
    <property type="match status" value="1"/>
</dbReference>
<dbReference type="Gene3D" id="1.10.260.30">
    <property type="entry name" value="Signal recognition particle, SRP54 subunit, M-domain"/>
    <property type="match status" value="1"/>
</dbReference>
<evidence type="ECO:0000256" key="6">
    <source>
        <dbReference type="ARBA" id="ARBA00023135"/>
    </source>
</evidence>
<dbReference type="EMBL" id="JADKIO010000005">
    <property type="protein sequence ID" value="MBK9795509.1"/>
    <property type="molecule type" value="Genomic_DNA"/>
</dbReference>
<dbReference type="Gene3D" id="3.40.50.300">
    <property type="entry name" value="P-loop containing nucleotide triphosphate hydrolases"/>
    <property type="match status" value="1"/>
</dbReference>
<dbReference type="InterPro" id="IPR013822">
    <property type="entry name" value="Signal_recog_particl_SRP54_hlx"/>
</dbReference>
<comment type="subcellular location">
    <subcellularLocation>
        <location evidence="9">Cytoplasm</location>
    </subcellularLocation>
    <text evidence="9">The SRP-RNC complex is targeted to the cytoplasmic membrane.</text>
</comment>
<keyword evidence="7 9" id="KW-0687">Ribonucleoprotein</keyword>
<dbReference type="InterPro" id="IPR000897">
    <property type="entry name" value="SRP54_GTPase_dom"/>
</dbReference>
<evidence type="ECO:0000256" key="3">
    <source>
        <dbReference type="ARBA" id="ARBA00022801"/>
    </source>
</evidence>
<evidence type="ECO:0000256" key="1">
    <source>
        <dbReference type="ARBA" id="ARBA00005450"/>
    </source>
</evidence>
<dbReference type="FunFam" id="3.40.50.300:FF:000022">
    <property type="entry name" value="Signal recognition particle 54 kDa subunit"/>
    <property type="match status" value="1"/>
</dbReference>
<name>A0A9D7SFD8_9BACT</name>
<dbReference type="Pfam" id="PF02881">
    <property type="entry name" value="SRP54_N"/>
    <property type="match status" value="1"/>
</dbReference>
<comment type="function">
    <text evidence="9">Involved in targeting and insertion of nascent membrane proteins into the cytoplasmic membrane. Binds to the hydrophobic signal sequence of the ribosome-nascent chain (RNC) as it emerges from the ribosomes. The SRP-RNC complex is then targeted to the cytoplasmic membrane where it interacts with the SRP receptor FtsY.</text>
</comment>
<dbReference type="GO" id="GO:0005525">
    <property type="term" value="F:GTP binding"/>
    <property type="evidence" value="ECO:0007669"/>
    <property type="project" value="UniProtKB-UniRule"/>
</dbReference>
<evidence type="ECO:0000256" key="4">
    <source>
        <dbReference type="ARBA" id="ARBA00022884"/>
    </source>
</evidence>
<evidence type="ECO:0000313" key="12">
    <source>
        <dbReference type="Proteomes" id="UP000886657"/>
    </source>
</evidence>
<evidence type="ECO:0000256" key="9">
    <source>
        <dbReference type="HAMAP-Rule" id="MF_00306"/>
    </source>
</evidence>
<evidence type="ECO:0000256" key="5">
    <source>
        <dbReference type="ARBA" id="ARBA00023134"/>
    </source>
</evidence>
<evidence type="ECO:0000259" key="10">
    <source>
        <dbReference type="PROSITE" id="PS00300"/>
    </source>
</evidence>
<dbReference type="PANTHER" id="PTHR11564">
    <property type="entry name" value="SIGNAL RECOGNITION PARTICLE 54K PROTEIN SRP54"/>
    <property type="match status" value="1"/>
</dbReference>
<proteinExistence type="inferred from homology"/>
<dbReference type="InterPro" id="IPR003593">
    <property type="entry name" value="AAA+_ATPase"/>
</dbReference>
<comment type="subunit">
    <text evidence="9">Part of the signal recognition particle protein translocation system, which is composed of SRP and FtsY.</text>
</comment>
<sequence length="453" mass="49704">MFDSLTQKLSQAMKALRGQSKLTESNLEAVLREVRMALLEADVHVSVARTFLQRVKEKALGAEVMQGLNPAQAFIDIVHRELVEIMGGQAPEHPLGFASRPPTVVMMVGLQGAGKTTTCGKLALFLKKLGNSPILVPADVYRPAAIEQLHIVAKDAGVPSFHTDLRDPVAICAAAVAEARLKGWDVVVLDTAGRLHLDETLMEELARIKAATSPDEILFVADAMTGQDAVRSATAFHEKLGITGVVLTKTDGDTRGGAAFSIKQATGQPLKFVGEGEKLEDFQRFHPDRMAQRILGMGDVLSLIEHAKDRIDEKEAEVMAKRLARNQFTLEDMRKQFQQVQKMGSMSKIMGMLPGVTKEMKDQMASAATDKRVKHLEAIINSMTPAERANHNLLDGKRKRRISSGCGRPVSEINQLLKQFVETKKMMGQMNDPKFMARMQRMAKMGGGPSLPF</sequence>
<gene>
    <name evidence="9 11" type="primary">ffh</name>
    <name evidence="11" type="ORF">IPP58_03275</name>
</gene>
<dbReference type="GO" id="GO:0008312">
    <property type="term" value="F:7S RNA binding"/>
    <property type="evidence" value="ECO:0007669"/>
    <property type="project" value="InterPro"/>
</dbReference>
<dbReference type="Proteomes" id="UP000886657">
    <property type="component" value="Unassembled WGS sequence"/>
</dbReference>
<dbReference type="InterPro" id="IPR042101">
    <property type="entry name" value="SRP54_N_sf"/>
</dbReference>
<evidence type="ECO:0000256" key="2">
    <source>
        <dbReference type="ARBA" id="ARBA00022741"/>
    </source>
</evidence>
<dbReference type="SMART" id="SM00382">
    <property type="entry name" value="AAA"/>
    <property type="match status" value="1"/>
</dbReference>
<keyword evidence="4 9" id="KW-0694">RNA-binding</keyword>
<dbReference type="InterPro" id="IPR036891">
    <property type="entry name" value="Signal_recog_part_SRP54_M_sf"/>
</dbReference>
<organism evidence="11 12">
    <name type="scientific">Candidatus Geothrix skivensis</name>
    <dbReference type="NCBI Taxonomy" id="2954439"/>
    <lineage>
        <taxon>Bacteria</taxon>
        <taxon>Pseudomonadati</taxon>
        <taxon>Acidobacteriota</taxon>
        <taxon>Holophagae</taxon>
        <taxon>Holophagales</taxon>
        <taxon>Holophagaceae</taxon>
        <taxon>Geothrix</taxon>
    </lineage>
</organism>
<dbReference type="Pfam" id="PF00448">
    <property type="entry name" value="SRP54"/>
    <property type="match status" value="1"/>
</dbReference>
<comment type="caution">
    <text evidence="11">The sequence shown here is derived from an EMBL/GenBank/DDBJ whole genome shotgun (WGS) entry which is preliminary data.</text>
</comment>
<dbReference type="AlphaFoldDB" id="A0A9D7SFD8"/>
<dbReference type="SUPFAM" id="SSF47446">
    <property type="entry name" value="Signal peptide-binding domain"/>
    <property type="match status" value="1"/>
</dbReference>
<dbReference type="HAMAP" id="MF_00306">
    <property type="entry name" value="SRP54"/>
    <property type="match status" value="1"/>
</dbReference>
<dbReference type="InterPro" id="IPR022941">
    <property type="entry name" value="SRP54"/>
</dbReference>
<comment type="similarity">
    <text evidence="1 9">Belongs to the GTP-binding SRP family. SRP54 subfamily.</text>
</comment>
<dbReference type="Gene3D" id="1.20.120.140">
    <property type="entry name" value="Signal recognition particle SRP54, nucleotide-binding domain"/>
    <property type="match status" value="1"/>
</dbReference>
<dbReference type="SMART" id="SM00963">
    <property type="entry name" value="SRP54_N"/>
    <property type="match status" value="1"/>
</dbReference>
<feature type="domain" description="SRP54-type proteins GTP-binding" evidence="10">
    <location>
        <begin position="269"/>
        <end position="282"/>
    </location>
</feature>
<comment type="domain">
    <text evidence="9">Composed of three domains: the N-terminal N domain, which is responsible for interactions with the ribosome, the central G domain, which binds GTP, and the C-terminal M domain, which binds the RNA and the signal sequence of the RNC.</text>
</comment>
<dbReference type="InterPro" id="IPR027417">
    <property type="entry name" value="P-loop_NTPase"/>
</dbReference>
<dbReference type="PANTHER" id="PTHR11564:SF5">
    <property type="entry name" value="SIGNAL RECOGNITION PARTICLE SUBUNIT SRP54"/>
    <property type="match status" value="1"/>
</dbReference>
<dbReference type="SMART" id="SM00962">
    <property type="entry name" value="SRP54"/>
    <property type="match status" value="1"/>
</dbReference>
<evidence type="ECO:0000256" key="8">
    <source>
        <dbReference type="ARBA" id="ARBA00048027"/>
    </source>
</evidence>
<dbReference type="GO" id="GO:0006614">
    <property type="term" value="P:SRP-dependent cotranslational protein targeting to membrane"/>
    <property type="evidence" value="ECO:0007669"/>
    <property type="project" value="InterPro"/>
</dbReference>
<comment type="catalytic activity">
    <reaction evidence="8 9">
        <text>GTP + H2O = GDP + phosphate + H(+)</text>
        <dbReference type="Rhea" id="RHEA:19669"/>
        <dbReference type="ChEBI" id="CHEBI:15377"/>
        <dbReference type="ChEBI" id="CHEBI:15378"/>
        <dbReference type="ChEBI" id="CHEBI:37565"/>
        <dbReference type="ChEBI" id="CHEBI:43474"/>
        <dbReference type="ChEBI" id="CHEBI:58189"/>
        <dbReference type="EC" id="3.6.5.4"/>
    </reaction>
</comment>
<dbReference type="InterPro" id="IPR004780">
    <property type="entry name" value="SRP"/>
</dbReference>
<evidence type="ECO:0000256" key="7">
    <source>
        <dbReference type="ARBA" id="ARBA00023274"/>
    </source>
</evidence>
<keyword evidence="3 9" id="KW-0378">Hydrolase</keyword>
<dbReference type="InterPro" id="IPR004125">
    <property type="entry name" value="Signal_recog_particle_SRP54_M"/>
</dbReference>
<dbReference type="NCBIfam" id="TIGR00959">
    <property type="entry name" value="ffh"/>
    <property type="match status" value="1"/>
</dbReference>
<protein>
    <recommendedName>
        <fullName evidence="9">Signal recognition particle protein</fullName>
        <ecNumber evidence="9">3.6.5.4</ecNumber>
    </recommendedName>
    <alternativeName>
        <fullName evidence="9">Fifty-four homolog</fullName>
    </alternativeName>
</protein>
<dbReference type="Pfam" id="PF02978">
    <property type="entry name" value="SRP_SPB"/>
    <property type="match status" value="1"/>
</dbReference>
<dbReference type="GO" id="GO:0003924">
    <property type="term" value="F:GTPase activity"/>
    <property type="evidence" value="ECO:0007669"/>
    <property type="project" value="UniProtKB-UniRule"/>
</dbReference>
<keyword evidence="9" id="KW-0963">Cytoplasm</keyword>
<feature type="binding site" evidence="9">
    <location>
        <begin position="190"/>
        <end position="194"/>
    </location>
    <ligand>
        <name>GTP</name>
        <dbReference type="ChEBI" id="CHEBI:37565"/>
    </ligand>
</feature>
<dbReference type="GO" id="GO:0048500">
    <property type="term" value="C:signal recognition particle"/>
    <property type="evidence" value="ECO:0007669"/>
    <property type="project" value="UniProtKB-UniRule"/>
</dbReference>
<feature type="binding site" evidence="9">
    <location>
        <begin position="109"/>
        <end position="116"/>
    </location>
    <ligand>
        <name>GTP</name>
        <dbReference type="ChEBI" id="CHEBI:37565"/>
    </ligand>
</feature>